<evidence type="ECO:0000256" key="1">
    <source>
        <dbReference type="ARBA" id="ARBA00004123"/>
    </source>
</evidence>
<keyword evidence="3" id="KW-0677">Repeat</keyword>
<keyword evidence="6" id="KW-0539">Nucleus</keyword>
<dbReference type="OrthoDB" id="6271419at2759"/>
<comment type="subcellular location">
    <subcellularLocation>
        <location evidence="1">Nucleus</location>
    </subcellularLocation>
</comment>
<keyword evidence="4 7" id="KW-0863">Zinc-finger</keyword>
<reference evidence="9 11" key="2">
    <citation type="journal article" date="2013" name="Nature">
        <title>Insights into bilaterian evolution from three spiralian genomes.</title>
        <authorList>
            <person name="Simakov O."/>
            <person name="Marletaz F."/>
            <person name="Cho S.J."/>
            <person name="Edsinger-Gonzales E."/>
            <person name="Havlak P."/>
            <person name="Hellsten U."/>
            <person name="Kuo D.H."/>
            <person name="Larsson T."/>
            <person name="Lv J."/>
            <person name="Arendt D."/>
            <person name="Savage R."/>
            <person name="Osoegawa K."/>
            <person name="de Jong P."/>
            <person name="Grimwood J."/>
            <person name="Chapman J.A."/>
            <person name="Shapiro H."/>
            <person name="Aerts A."/>
            <person name="Otillar R.P."/>
            <person name="Terry A.Y."/>
            <person name="Boore J.L."/>
            <person name="Grigoriev I.V."/>
            <person name="Lindberg D.R."/>
            <person name="Seaver E.C."/>
            <person name="Weisblat D.A."/>
            <person name="Putnam N.H."/>
            <person name="Rokhsar D.S."/>
        </authorList>
    </citation>
    <scope>NUCLEOTIDE SEQUENCE</scope>
    <source>
        <strain evidence="9 11">I ESC-2004</strain>
    </source>
</reference>
<evidence type="ECO:0000313" key="9">
    <source>
        <dbReference type="EMBL" id="ELT95290.1"/>
    </source>
</evidence>
<feature type="domain" description="C2H2-type" evidence="8">
    <location>
        <begin position="395"/>
        <end position="423"/>
    </location>
</feature>
<reference evidence="11" key="1">
    <citation type="submission" date="2012-12" db="EMBL/GenBank/DDBJ databases">
        <authorList>
            <person name="Hellsten U."/>
            <person name="Grimwood J."/>
            <person name="Chapman J.A."/>
            <person name="Shapiro H."/>
            <person name="Aerts A."/>
            <person name="Otillar R.P."/>
            <person name="Terry A.Y."/>
            <person name="Boore J.L."/>
            <person name="Simakov O."/>
            <person name="Marletaz F."/>
            <person name="Cho S.-J."/>
            <person name="Edsinger-Gonzales E."/>
            <person name="Havlak P."/>
            <person name="Kuo D.-H."/>
            <person name="Larsson T."/>
            <person name="Lv J."/>
            <person name="Arendt D."/>
            <person name="Savage R."/>
            <person name="Osoegawa K."/>
            <person name="de Jong P."/>
            <person name="Lindberg D.R."/>
            <person name="Seaver E.C."/>
            <person name="Weisblat D.A."/>
            <person name="Putnam N.H."/>
            <person name="Grigoriev I.V."/>
            <person name="Rokhsar D.S."/>
        </authorList>
    </citation>
    <scope>NUCLEOTIDE SEQUENCE</scope>
    <source>
        <strain evidence="11">I ESC-2004</strain>
    </source>
</reference>
<dbReference type="STRING" id="283909.R7TWD8"/>
<dbReference type="EMBL" id="AMQN01011900">
    <property type="status" value="NOT_ANNOTATED_CDS"/>
    <property type="molecule type" value="Genomic_DNA"/>
</dbReference>
<evidence type="ECO:0000313" key="10">
    <source>
        <dbReference type="EnsemblMetazoa" id="CapteP169044"/>
    </source>
</evidence>
<feature type="domain" description="C2H2-type" evidence="8">
    <location>
        <begin position="481"/>
        <end position="508"/>
    </location>
</feature>
<dbReference type="OMA" id="HRKGYAV"/>
<dbReference type="AlphaFoldDB" id="R7TWD8"/>
<dbReference type="SMART" id="SM00355">
    <property type="entry name" value="ZnF_C2H2"/>
    <property type="match status" value="12"/>
</dbReference>
<keyword evidence="2" id="KW-0479">Metal-binding</keyword>
<keyword evidence="11" id="KW-1185">Reference proteome</keyword>
<gene>
    <name evidence="9" type="ORF">CAPTEDRAFT_169044</name>
</gene>
<name>R7TWD8_CAPTE</name>
<proteinExistence type="predicted"/>
<evidence type="ECO:0000256" key="7">
    <source>
        <dbReference type="PROSITE-ProRule" id="PRU00042"/>
    </source>
</evidence>
<feature type="domain" description="C2H2-type" evidence="8">
    <location>
        <begin position="336"/>
        <end position="364"/>
    </location>
</feature>
<keyword evidence="5" id="KW-0862">Zinc</keyword>
<evidence type="ECO:0000313" key="11">
    <source>
        <dbReference type="Proteomes" id="UP000014760"/>
    </source>
</evidence>
<dbReference type="PANTHER" id="PTHR24376">
    <property type="entry name" value="ZINC FINGER PROTEIN"/>
    <property type="match status" value="1"/>
</dbReference>
<feature type="domain" description="C2H2-type" evidence="8">
    <location>
        <begin position="368"/>
        <end position="395"/>
    </location>
</feature>
<evidence type="ECO:0000256" key="4">
    <source>
        <dbReference type="ARBA" id="ARBA00022771"/>
    </source>
</evidence>
<dbReference type="Proteomes" id="UP000014760">
    <property type="component" value="Unassembled WGS sequence"/>
</dbReference>
<accession>R7TWD8</accession>
<reference evidence="10" key="3">
    <citation type="submission" date="2015-06" db="UniProtKB">
        <authorList>
            <consortium name="EnsemblMetazoa"/>
        </authorList>
    </citation>
    <scope>IDENTIFICATION</scope>
</reference>
<dbReference type="PANTHER" id="PTHR24376:SF235">
    <property type="entry name" value="C2H2-TYPE DOMAIN-CONTAINING PROTEIN"/>
    <property type="match status" value="1"/>
</dbReference>
<organism evidence="9">
    <name type="scientific">Capitella teleta</name>
    <name type="common">Polychaete worm</name>
    <dbReference type="NCBI Taxonomy" id="283909"/>
    <lineage>
        <taxon>Eukaryota</taxon>
        <taxon>Metazoa</taxon>
        <taxon>Spiralia</taxon>
        <taxon>Lophotrochozoa</taxon>
        <taxon>Annelida</taxon>
        <taxon>Polychaeta</taxon>
        <taxon>Sedentaria</taxon>
        <taxon>Scolecida</taxon>
        <taxon>Capitellidae</taxon>
        <taxon>Capitella</taxon>
    </lineage>
</organism>
<dbReference type="InterPro" id="IPR013087">
    <property type="entry name" value="Znf_C2H2_type"/>
</dbReference>
<evidence type="ECO:0000256" key="2">
    <source>
        <dbReference type="ARBA" id="ARBA00022723"/>
    </source>
</evidence>
<dbReference type="SUPFAM" id="SSF57667">
    <property type="entry name" value="beta-beta-alpha zinc fingers"/>
    <property type="match status" value="2"/>
</dbReference>
<evidence type="ECO:0000256" key="6">
    <source>
        <dbReference type="ARBA" id="ARBA00023242"/>
    </source>
</evidence>
<dbReference type="GO" id="GO:0008270">
    <property type="term" value="F:zinc ion binding"/>
    <property type="evidence" value="ECO:0007669"/>
    <property type="project" value="UniProtKB-KW"/>
</dbReference>
<evidence type="ECO:0000256" key="3">
    <source>
        <dbReference type="ARBA" id="ARBA00022737"/>
    </source>
</evidence>
<dbReference type="EMBL" id="KB309171">
    <property type="protein sequence ID" value="ELT95290.1"/>
    <property type="molecule type" value="Genomic_DNA"/>
</dbReference>
<dbReference type="GO" id="GO:0001228">
    <property type="term" value="F:DNA-binding transcription activator activity, RNA polymerase II-specific"/>
    <property type="evidence" value="ECO:0007669"/>
    <property type="project" value="TreeGrafter"/>
</dbReference>
<dbReference type="EnsemblMetazoa" id="CapteT169044">
    <property type="protein sequence ID" value="CapteP169044"/>
    <property type="gene ID" value="CapteG169044"/>
</dbReference>
<dbReference type="PROSITE" id="PS00028">
    <property type="entry name" value="ZINC_FINGER_C2H2_1"/>
    <property type="match status" value="6"/>
</dbReference>
<evidence type="ECO:0000259" key="8">
    <source>
        <dbReference type="PROSITE" id="PS50157"/>
    </source>
</evidence>
<dbReference type="GO" id="GO:0005634">
    <property type="term" value="C:nucleus"/>
    <property type="evidence" value="ECO:0007669"/>
    <property type="project" value="UniProtKB-SubCell"/>
</dbReference>
<dbReference type="HOGENOM" id="CLU_429754_0_0_1"/>
<dbReference type="PROSITE" id="PS50157">
    <property type="entry name" value="ZINC_FINGER_C2H2_2"/>
    <property type="match status" value="4"/>
</dbReference>
<dbReference type="EMBL" id="AMQN01011899">
    <property type="status" value="NOT_ANNOTATED_CDS"/>
    <property type="molecule type" value="Genomic_DNA"/>
</dbReference>
<evidence type="ECO:0000256" key="5">
    <source>
        <dbReference type="ARBA" id="ARBA00022833"/>
    </source>
</evidence>
<dbReference type="Gene3D" id="3.30.160.60">
    <property type="entry name" value="Classic Zinc Finger"/>
    <property type="match status" value="3"/>
</dbReference>
<dbReference type="InterPro" id="IPR036236">
    <property type="entry name" value="Znf_C2H2_sf"/>
</dbReference>
<sequence>MGSLQQVQFEFPVAFLEALVTAPFNTNIMLMDAQFENKDECNFLGWKSEEIVTLVLEGKETGLNIQTIDNALCFRVLSGAGEERAPPEEELKEEPMQEDVEEPMLEEVEQEPEAPVTAETYEIVLEQPMPTQELQEGEIHAITEDSIITAAEMTNDSPYSKVLYMCPDDGCILEFADIGGLMKHINSDRHRNQSNHPFLTEIVKQMEKSVVSDTEILRITCPLCQAQVGPKTAFRHIGDEHSDHPQYEFAVSYCKDTIRQHRKNRDLERTPGGKLCPHCGKQYNGLKNWRRHVKHWCSQNPSRVQVFLCTKCSFQSVDPQKFEAHQSRHLEDRDSHVCTLCQKPFKSEYGLGTHMSLMHGDQVKVLPYKCRECSHSCETEEEHKEHMLTHKAKRFKCELCTAVYKNLTTLRHHIKQYHAGEFPLHCEKCGSGIANHEAVPLHRHLNTAHKDDPFYQQALECCDYIQVTRRANKARQAQVEAKCDFCHKGFGCVDRMRLHSRYHCPKTPDFHKLRTCSQCAFQTTYRAKFVQHVASCHVGTVLCLHCEEIFADVESMNEHMQNQHSWLELLPCHLCEAITLSEENFDSHMMSHQPGEDSVHSLEKSGACLHSVYIIMFFFLVCRERRLLPVDILPVLQ</sequence>
<protein>
    <recommendedName>
        <fullName evidence="8">C2H2-type domain-containing protein</fullName>
    </recommendedName>
</protein>
<dbReference type="GO" id="GO:0000978">
    <property type="term" value="F:RNA polymerase II cis-regulatory region sequence-specific DNA binding"/>
    <property type="evidence" value="ECO:0007669"/>
    <property type="project" value="TreeGrafter"/>
</dbReference>